<dbReference type="SUPFAM" id="SSF54001">
    <property type="entry name" value="Cysteine proteinases"/>
    <property type="match status" value="1"/>
</dbReference>
<dbReference type="PANTHER" id="PTHR24006:SF687">
    <property type="entry name" value="UBIQUITIN CARBOXYL-TERMINAL HYDROLASE 10"/>
    <property type="match status" value="1"/>
</dbReference>
<dbReference type="GO" id="GO:0005634">
    <property type="term" value="C:nucleus"/>
    <property type="evidence" value="ECO:0007669"/>
    <property type="project" value="TreeGrafter"/>
</dbReference>
<feature type="compositionally biased region" description="Polar residues" evidence="7">
    <location>
        <begin position="50"/>
        <end position="77"/>
    </location>
</feature>
<evidence type="ECO:0000256" key="1">
    <source>
        <dbReference type="ARBA" id="ARBA00000707"/>
    </source>
</evidence>
<dbReference type="STRING" id="1160509.A0A3N4IF97"/>
<feature type="compositionally biased region" description="Polar residues" evidence="7">
    <location>
        <begin position="1"/>
        <end position="16"/>
    </location>
</feature>
<accession>A0A3N4IF97</accession>
<dbReference type="InterPro" id="IPR050164">
    <property type="entry name" value="Peptidase_C19"/>
</dbReference>
<evidence type="ECO:0000256" key="3">
    <source>
        <dbReference type="ARBA" id="ARBA00022786"/>
    </source>
</evidence>
<dbReference type="InterPro" id="IPR018200">
    <property type="entry name" value="USP_CS"/>
</dbReference>
<dbReference type="Pfam" id="PF00443">
    <property type="entry name" value="UCH"/>
    <property type="match status" value="1"/>
</dbReference>
<keyword evidence="10" id="KW-1185">Reference proteome</keyword>
<evidence type="ECO:0000256" key="6">
    <source>
        <dbReference type="RuleBase" id="RU366025"/>
    </source>
</evidence>
<comment type="similarity">
    <text evidence="6">Belongs to the peptidase C19 family.</text>
</comment>
<dbReference type="GO" id="GO:0004843">
    <property type="term" value="F:cysteine-type deubiquitinase activity"/>
    <property type="evidence" value="ECO:0007669"/>
    <property type="project" value="UniProtKB-UniRule"/>
</dbReference>
<proteinExistence type="inferred from homology"/>
<keyword evidence="5 6" id="KW-0788">Thiol protease</keyword>
<keyword evidence="2 6" id="KW-0645">Protease</keyword>
<dbReference type="CDD" id="cd02257">
    <property type="entry name" value="Peptidase_C19"/>
    <property type="match status" value="1"/>
</dbReference>
<dbReference type="PROSITE" id="PS00973">
    <property type="entry name" value="USP_2"/>
    <property type="match status" value="1"/>
</dbReference>
<dbReference type="InterPro" id="IPR001394">
    <property type="entry name" value="Peptidase_C19_UCH"/>
</dbReference>
<evidence type="ECO:0000256" key="5">
    <source>
        <dbReference type="ARBA" id="ARBA00022807"/>
    </source>
</evidence>
<dbReference type="GO" id="GO:0006508">
    <property type="term" value="P:proteolysis"/>
    <property type="evidence" value="ECO:0007669"/>
    <property type="project" value="UniProtKB-KW"/>
</dbReference>
<evidence type="ECO:0000256" key="7">
    <source>
        <dbReference type="SAM" id="MobiDB-lite"/>
    </source>
</evidence>
<dbReference type="PROSITE" id="PS50235">
    <property type="entry name" value="USP_3"/>
    <property type="match status" value="1"/>
</dbReference>
<dbReference type="EMBL" id="ML119668">
    <property type="protein sequence ID" value="RPA82861.1"/>
    <property type="molecule type" value="Genomic_DNA"/>
</dbReference>
<feature type="compositionally biased region" description="Low complexity" evidence="7">
    <location>
        <begin position="151"/>
        <end position="171"/>
    </location>
</feature>
<dbReference type="AlphaFoldDB" id="A0A3N4IF97"/>
<sequence>METPSNLPQWPQAGQSEQHEEPLVPEQAAQDEPEPQIQPEQSVLSEVEHANSTQTPSEVDSTHPTTPASVVSTSQPVISAKPVTTQAPPPVVPPVVPRKTTSVTPAPKEHKQQPANSKTAEETKVVETKGEVDALATEKKEGVSIEEAVPAAETTSSAGAQAAAPTADKPASPVPAPAPPKSWADLVKVKAAANAKPLVPKVNGHTITANSTIGDVLAAFDIHNDVAAPHLQPRGLINTGNMCFMNAVLQMLVFCGPFYRFLRHVGTKVSHNFKGDTPLIDAMILFMREFRIQSAAVSTQKDAEEFGEAFVPEYVYDVIRKLDRFSSMTRGHQQDAEEFLGFLLDGLHEEAVAALKLVQSQETVKSPASEEGSGWLEVGNKGRAASTRKTIVSESPITKIFGGNLRSEFKVPGSKPSVTLEPYQPLQLDIAPPQVTSIVDALKQMTKPETLHGDFGTRGNGTATKQVLIDTLPPVLILHLKRFQYDNAGGTQKIWKTIGYPLILEVPLEVLSPINRGKPKPKYRLTGVIYHHGKFATGGHYTADVLRQDGKSWIRLDDTKISKVSPLDVAVSLSPEQAKAIAAEQLSDDDDHLEGPWEHANGSNGTVPKANGKVKKPVLTGSKDGKVAYILFYQRI</sequence>
<dbReference type="GO" id="GO:0016579">
    <property type="term" value="P:protein deubiquitination"/>
    <property type="evidence" value="ECO:0007669"/>
    <property type="project" value="InterPro"/>
</dbReference>
<evidence type="ECO:0000256" key="4">
    <source>
        <dbReference type="ARBA" id="ARBA00022801"/>
    </source>
</evidence>
<dbReference type="Gene3D" id="3.90.70.10">
    <property type="entry name" value="Cysteine proteinases"/>
    <property type="match status" value="1"/>
</dbReference>
<feature type="region of interest" description="Disordered" evidence="7">
    <location>
        <begin position="590"/>
        <end position="612"/>
    </location>
</feature>
<organism evidence="9 10">
    <name type="scientific">Ascobolus immersus RN42</name>
    <dbReference type="NCBI Taxonomy" id="1160509"/>
    <lineage>
        <taxon>Eukaryota</taxon>
        <taxon>Fungi</taxon>
        <taxon>Dikarya</taxon>
        <taxon>Ascomycota</taxon>
        <taxon>Pezizomycotina</taxon>
        <taxon>Pezizomycetes</taxon>
        <taxon>Pezizales</taxon>
        <taxon>Ascobolaceae</taxon>
        <taxon>Ascobolus</taxon>
    </lineage>
</organism>
<evidence type="ECO:0000259" key="8">
    <source>
        <dbReference type="PROSITE" id="PS50235"/>
    </source>
</evidence>
<feature type="compositionally biased region" description="Pro residues" evidence="7">
    <location>
        <begin position="87"/>
        <end position="96"/>
    </location>
</feature>
<dbReference type="GO" id="GO:0005829">
    <property type="term" value="C:cytosol"/>
    <property type="evidence" value="ECO:0007669"/>
    <property type="project" value="TreeGrafter"/>
</dbReference>
<feature type="compositionally biased region" description="Basic and acidic residues" evidence="7">
    <location>
        <begin position="119"/>
        <end position="143"/>
    </location>
</feature>
<dbReference type="OrthoDB" id="429671at2759"/>
<name>A0A3N4IF97_ASCIM</name>
<evidence type="ECO:0000313" key="9">
    <source>
        <dbReference type="EMBL" id="RPA82861.1"/>
    </source>
</evidence>
<dbReference type="PANTHER" id="PTHR24006">
    <property type="entry name" value="UBIQUITIN CARBOXYL-TERMINAL HYDROLASE"/>
    <property type="match status" value="1"/>
</dbReference>
<dbReference type="Proteomes" id="UP000275078">
    <property type="component" value="Unassembled WGS sequence"/>
</dbReference>
<dbReference type="EC" id="3.4.19.12" evidence="6"/>
<feature type="domain" description="USP" evidence="8">
    <location>
        <begin position="234"/>
        <end position="636"/>
    </location>
</feature>
<evidence type="ECO:0000256" key="2">
    <source>
        <dbReference type="ARBA" id="ARBA00022670"/>
    </source>
</evidence>
<gene>
    <name evidence="9" type="ORF">BJ508DRAFT_207643</name>
</gene>
<comment type="catalytic activity">
    <reaction evidence="1 6">
        <text>Thiol-dependent hydrolysis of ester, thioester, amide, peptide and isopeptide bonds formed by the C-terminal Gly of ubiquitin (a 76-residue protein attached to proteins as an intracellular targeting signal).</text>
        <dbReference type="EC" id="3.4.19.12"/>
    </reaction>
</comment>
<reference evidence="9 10" key="1">
    <citation type="journal article" date="2018" name="Nat. Ecol. Evol.">
        <title>Pezizomycetes genomes reveal the molecular basis of ectomycorrhizal truffle lifestyle.</title>
        <authorList>
            <person name="Murat C."/>
            <person name="Payen T."/>
            <person name="Noel B."/>
            <person name="Kuo A."/>
            <person name="Morin E."/>
            <person name="Chen J."/>
            <person name="Kohler A."/>
            <person name="Krizsan K."/>
            <person name="Balestrini R."/>
            <person name="Da Silva C."/>
            <person name="Montanini B."/>
            <person name="Hainaut M."/>
            <person name="Levati E."/>
            <person name="Barry K.W."/>
            <person name="Belfiori B."/>
            <person name="Cichocki N."/>
            <person name="Clum A."/>
            <person name="Dockter R.B."/>
            <person name="Fauchery L."/>
            <person name="Guy J."/>
            <person name="Iotti M."/>
            <person name="Le Tacon F."/>
            <person name="Lindquist E.A."/>
            <person name="Lipzen A."/>
            <person name="Malagnac F."/>
            <person name="Mello A."/>
            <person name="Molinier V."/>
            <person name="Miyauchi S."/>
            <person name="Poulain J."/>
            <person name="Riccioni C."/>
            <person name="Rubini A."/>
            <person name="Sitrit Y."/>
            <person name="Splivallo R."/>
            <person name="Traeger S."/>
            <person name="Wang M."/>
            <person name="Zifcakova L."/>
            <person name="Wipf D."/>
            <person name="Zambonelli A."/>
            <person name="Paolocci F."/>
            <person name="Nowrousian M."/>
            <person name="Ottonello S."/>
            <person name="Baldrian P."/>
            <person name="Spatafora J.W."/>
            <person name="Henrissat B."/>
            <person name="Nagy L.G."/>
            <person name="Aury J.M."/>
            <person name="Wincker P."/>
            <person name="Grigoriev I.V."/>
            <person name="Bonfante P."/>
            <person name="Martin F.M."/>
        </authorList>
    </citation>
    <scope>NUCLEOTIDE SEQUENCE [LARGE SCALE GENOMIC DNA]</scope>
    <source>
        <strain evidence="9 10">RN42</strain>
    </source>
</reference>
<protein>
    <recommendedName>
        <fullName evidence="6">Ubiquitin carboxyl-terminal hydrolase</fullName>
        <ecNumber evidence="6">3.4.19.12</ecNumber>
    </recommendedName>
</protein>
<feature type="region of interest" description="Disordered" evidence="7">
    <location>
        <begin position="1"/>
        <end position="180"/>
    </location>
</feature>
<dbReference type="PROSITE" id="PS00972">
    <property type="entry name" value="USP_1"/>
    <property type="match status" value="1"/>
</dbReference>
<keyword evidence="3 6" id="KW-0833">Ubl conjugation pathway</keyword>
<keyword evidence="4 6" id="KW-0378">Hydrolase</keyword>
<dbReference type="InterPro" id="IPR038765">
    <property type="entry name" value="Papain-like_cys_pep_sf"/>
</dbReference>
<dbReference type="InterPro" id="IPR028889">
    <property type="entry name" value="USP"/>
</dbReference>
<evidence type="ECO:0000313" key="10">
    <source>
        <dbReference type="Proteomes" id="UP000275078"/>
    </source>
</evidence>